<dbReference type="PANTHER" id="PTHR11739:SF4">
    <property type="entry name" value="CITRATE SYNTHASE, PEROXISOMAL"/>
    <property type="match status" value="1"/>
</dbReference>
<dbReference type="InterPro" id="IPR041657">
    <property type="entry name" value="HTH_17"/>
</dbReference>
<dbReference type="EMBL" id="PYAL01000003">
    <property type="protein sequence ID" value="RXN90344.1"/>
    <property type="molecule type" value="Genomic_DNA"/>
</dbReference>
<dbReference type="CDD" id="cd06102">
    <property type="entry name" value="citrate_synt_like_2"/>
    <property type="match status" value="1"/>
</dbReference>
<dbReference type="Proteomes" id="UP000290849">
    <property type="component" value="Unassembled WGS sequence"/>
</dbReference>
<dbReference type="GO" id="GO:0046912">
    <property type="term" value="F:acyltransferase activity, acyl groups converted into alkyl on transfer"/>
    <property type="evidence" value="ECO:0007669"/>
    <property type="project" value="InterPro"/>
</dbReference>
<evidence type="ECO:0000256" key="1">
    <source>
        <dbReference type="ARBA" id="ARBA00010566"/>
    </source>
</evidence>
<sequence length="428" mass="46539">MLSTAFRWRYVDSANQRAKNHAMTKKEESVMISSREASELLGVSLRTLYSYISRGKLGRTIDDVSGGSLFNRAEVQDYVRRRDRGRNPKTAARASLNFGLPVLDSAVCAIKGGRPWFRGIDAIAYSETATLEDTAALLWDKGTSAGIFDQQDRASDDCPGDEEGGGLKISPLERGPFLNRFSAWLLLQDGKNTDLDFRSHAALTAVASRIVYAAVSIAAGSTRWRKPVHEVLGDAWGLPLPRHDVLRRILVLHADHELNPSSFVVRCTASTLASPYAATLAGCCAARGVKHADFTQAYTLIARIVDGEDAMRLVSVHEPGSETLPGFNHPLYPKGDPRAGAILHSLRAHAAPGSMQRIDAFLDAARTQCGVLPKNDFAVAAAAHVLGLPADACAALFIISRTVGWNAHALEQYHSPYVIRPRAQYVPE</sequence>
<dbReference type="GO" id="GO:0006099">
    <property type="term" value="P:tricarboxylic acid cycle"/>
    <property type="evidence" value="ECO:0007669"/>
    <property type="project" value="TreeGrafter"/>
</dbReference>
<dbReference type="InterPro" id="IPR016142">
    <property type="entry name" value="Citrate_synth-like_lrg_a-sub"/>
</dbReference>
<feature type="domain" description="Helix-turn-helix" evidence="3">
    <location>
        <begin position="33"/>
        <end position="82"/>
    </location>
</feature>
<dbReference type="SUPFAM" id="SSF48256">
    <property type="entry name" value="Citrate synthase"/>
    <property type="match status" value="1"/>
</dbReference>
<evidence type="ECO:0000259" key="3">
    <source>
        <dbReference type="Pfam" id="PF12728"/>
    </source>
</evidence>
<comment type="caution">
    <text evidence="4">The sequence shown here is derived from an EMBL/GenBank/DDBJ whole genome shotgun (WGS) entry which is preliminary data.</text>
</comment>
<keyword evidence="2" id="KW-0808">Transferase</keyword>
<dbReference type="GO" id="GO:0005829">
    <property type="term" value="C:cytosol"/>
    <property type="evidence" value="ECO:0007669"/>
    <property type="project" value="TreeGrafter"/>
</dbReference>
<organism evidence="4 5">
    <name type="scientific">Achromobacter aloeverae</name>
    <dbReference type="NCBI Taxonomy" id="1750518"/>
    <lineage>
        <taxon>Bacteria</taxon>
        <taxon>Pseudomonadati</taxon>
        <taxon>Pseudomonadota</taxon>
        <taxon>Betaproteobacteria</taxon>
        <taxon>Burkholderiales</taxon>
        <taxon>Alcaligenaceae</taxon>
        <taxon>Achromobacter</taxon>
    </lineage>
</organism>
<dbReference type="InterPro" id="IPR009061">
    <property type="entry name" value="DNA-bd_dom_put_sf"/>
</dbReference>
<name>A0A4Q1HJQ1_9BURK</name>
<dbReference type="Pfam" id="PF00285">
    <property type="entry name" value="Citrate_synt"/>
    <property type="match status" value="1"/>
</dbReference>
<gene>
    <name evidence="4" type="ORF">C7R54_12575</name>
</gene>
<dbReference type="Pfam" id="PF12728">
    <property type="entry name" value="HTH_17"/>
    <property type="match status" value="1"/>
</dbReference>
<evidence type="ECO:0000313" key="5">
    <source>
        <dbReference type="Proteomes" id="UP000290849"/>
    </source>
</evidence>
<proteinExistence type="inferred from homology"/>
<evidence type="ECO:0000256" key="2">
    <source>
        <dbReference type="ARBA" id="ARBA00022679"/>
    </source>
</evidence>
<dbReference type="SUPFAM" id="SSF46955">
    <property type="entry name" value="Putative DNA-binding domain"/>
    <property type="match status" value="1"/>
</dbReference>
<dbReference type="AlphaFoldDB" id="A0A4Q1HJQ1"/>
<dbReference type="GO" id="GO:0005975">
    <property type="term" value="P:carbohydrate metabolic process"/>
    <property type="evidence" value="ECO:0007669"/>
    <property type="project" value="TreeGrafter"/>
</dbReference>
<keyword evidence="5" id="KW-1185">Reference proteome</keyword>
<dbReference type="InterPro" id="IPR036969">
    <property type="entry name" value="Citrate_synthase_sf"/>
</dbReference>
<protein>
    <recommendedName>
        <fullName evidence="3">Helix-turn-helix domain-containing protein</fullName>
    </recommendedName>
</protein>
<comment type="similarity">
    <text evidence="1">Belongs to the citrate synthase family.</text>
</comment>
<dbReference type="Gene3D" id="1.10.580.10">
    <property type="entry name" value="Citrate Synthase, domain 1"/>
    <property type="match status" value="1"/>
</dbReference>
<dbReference type="InterPro" id="IPR002020">
    <property type="entry name" value="Citrate_synthase"/>
</dbReference>
<reference evidence="4 5" key="1">
    <citation type="journal article" date="2017" name="Int. J. Syst. Evol. Microbiol.">
        <title>Achromobacter aloeverae sp. nov., isolated from the root of Aloe vera (L.) Burm.f.</title>
        <authorList>
            <person name="Kuncharoen N."/>
            <person name="Muramatsu Y."/>
            <person name="Shibata C."/>
            <person name="Kamakura Y."/>
            <person name="Nakagawa Y."/>
            <person name="Tanasupawat S."/>
        </authorList>
    </citation>
    <scope>NUCLEOTIDE SEQUENCE [LARGE SCALE GENOMIC DNA]</scope>
    <source>
        <strain evidence="4 5">AVA-1</strain>
    </source>
</reference>
<dbReference type="PRINTS" id="PR00143">
    <property type="entry name" value="CITRTSNTHASE"/>
</dbReference>
<accession>A0A4Q1HJQ1</accession>
<evidence type="ECO:0000313" key="4">
    <source>
        <dbReference type="EMBL" id="RXN90344.1"/>
    </source>
</evidence>
<dbReference type="PANTHER" id="PTHR11739">
    <property type="entry name" value="CITRATE SYNTHASE"/>
    <property type="match status" value="1"/>
</dbReference>